<dbReference type="AlphaFoldDB" id="A0A2V4A217"/>
<name>A0A2V4A217_9BACT</name>
<organism evidence="1 2">
    <name type="scientific">Marinifilum breve</name>
    <dbReference type="NCBI Taxonomy" id="2184082"/>
    <lineage>
        <taxon>Bacteria</taxon>
        <taxon>Pseudomonadati</taxon>
        <taxon>Bacteroidota</taxon>
        <taxon>Bacteroidia</taxon>
        <taxon>Marinilabiliales</taxon>
        <taxon>Marinifilaceae</taxon>
    </lineage>
</organism>
<gene>
    <name evidence="1" type="ORF">DF185_07745</name>
</gene>
<reference evidence="1 2" key="1">
    <citation type="submission" date="2018-05" db="EMBL/GenBank/DDBJ databases">
        <title>Marinifilum breve JC075T sp. nov., a marine bacterium isolated from Yongle Blue Hole in the South China Sea.</title>
        <authorList>
            <person name="Fu T."/>
        </authorList>
    </citation>
    <scope>NUCLEOTIDE SEQUENCE [LARGE SCALE GENOMIC DNA]</scope>
    <source>
        <strain evidence="1 2">JC075</strain>
    </source>
</reference>
<dbReference type="Proteomes" id="UP000248079">
    <property type="component" value="Unassembled WGS sequence"/>
</dbReference>
<accession>A0A2V4A217</accession>
<dbReference type="OrthoDB" id="638838at2"/>
<evidence type="ECO:0000313" key="2">
    <source>
        <dbReference type="Proteomes" id="UP000248079"/>
    </source>
</evidence>
<dbReference type="RefSeq" id="WP_110360182.1">
    <property type="nucleotide sequence ID" value="NZ_QFLI01000003.1"/>
</dbReference>
<proteinExistence type="predicted"/>
<dbReference type="EMBL" id="QFLI01000003">
    <property type="protein sequence ID" value="PXY01370.1"/>
    <property type="molecule type" value="Genomic_DNA"/>
</dbReference>
<evidence type="ECO:0000313" key="1">
    <source>
        <dbReference type="EMBL" id="PXY01370.1"/>
    </source>
</evidence>
<comment type="caution">
    <text evidence="1">The sequence shown here is derived from an EMBL/GenBank/DDBJ whole genome shotgun (WGS) entry which is preliminary data.</text>
</comment>
<sequence>MAKKRKSQHHKQVRKLLKPKEGIKIIEKELQDFLMEITQNKQPMAFSKVELKMIYALYIRLSGPFAEPGQHISDKELKTMGRLLQKRLSEPLEKIDGRWYSFRELNLLFCYLQVMDVNRELPERRFTLWKYLGGAANIELSKEDFIDLIFVHLYKTITACSDVRNKVYTLALTSAHIAKKNPIFHFNTRMGVYHAVNKKIKIDGKYRLAYRMIKPRLNGPLFLNYDVGEFKEFHDTDKDKIPVYIQAHALKRMKERLDLLDDEALNYNLFYNLYHFKHFYDVRSYILIPYHLFDVKVGYFFCRIVDNCFVIRTFLFITHFSTPEGSDLKDICGLGKNDVPYWKIDRLSTFMNVDAEQYPKLSAMFEEAGCGDLFKLHNEEFSVEAMQTANLDGLREYVLKGKMEVEEPVEN</sequence>
<keyword evidence="2" id="KW-1185">Reference proteome</keyword>
<protein>
    <submittedName>
        <fullName evidence="1">Uncharacterized protein</fullName>
    </submittedName>
</protein>